<dbReference type="Gene3D" id="2.60.120.380">
    <property type="match status" value="1"/>
</dbReference>
<dbReference type="Proteomes" id="UP000189981">
    <property type="component" value="Unassembled WGS sequence"/>
</dbReference>
<dbReference type="AlphaFoldDB" id="A0A1T5ENV6"/>
<organism evidence="2 3">
    <name type="scientific">Daejeonella lutea</name>
    <dbReference type="NCBI Taxonomy" id="572036"/>
    <lineage>
        <taxon>Bacteria</taxon>
        <taxon>Pseudomonadati</taxon>
        <taxon>Bacteroidota</taxon>
        <taxon>Sphingobacteriia</taxon>
        <taxon>Sphingobacteriales</taxon>
        <taxon>Sphingobacteriaceae</taxon>
        <taxon>Daejeonella</taxon>
    </lineage>
</organism>
<feature type="transmembrane region" description="Helical" evidence="1">
    <location>
        <begin position="6"/>
        <end position="26"/>
    </location>
</feature>
<sequence length="289" mass="31588">MKIQLIRVIFLKYLIKGLVAMVGLYIFARKNVMRNFRVIKAIPVVILAVFLMTGFSGCKKVKDTIEAAWEGYWAGVFDLGDGWQIELSGDRATYVTAGISKTGTNVGDSFAIGMELVGNNKWKGNIRDKNGFGFLVRGTAEIVNNKLVITPDGAAPYTLNKGVKNTGSSGGGTGTNAQTLLNEKVDGKRGDQKIYKVTIPTGVKVLEVRTTEVAGTYYYNLADLFVSKGVDPTVKLLPTYSWTADKASVNPNREDDVVVFQNPAAGVYHIMLYGYNSDFTSQLVVKIEK</sequence>
<evidence type="ECO:0000313" key="3">
    <source>
        <dbReference type="Proteomes" id="UP000189981"/>
    </source>
</evidence>
<gene>
    <name evidence="2" type="ORF">SAMN05661099_3088</name>
</gene>
<keyword evidence="1" id="KW-0812">Transmembrane</keyword>
<reference evidence="3" key="1">
    <citation type="submission" date="2017-02" db="EMBL/GenBank/DDBJ databases">
        <authorList>
            <person name="Varghese N."/>
            <person name="Submissions S."/>
        </authorList>
    </citation>
    <scope>NUCLEOTIDE SEQUENCE [LARGE SCALE GENOMIC DNA]</scope>
    <source>
        <strain evidence="3">DSM 22385</strain>
    </source>
</reference>
<accession>A0A1T5ENV6</accession>
<name>A0A1T5ENV6_9SPHI</name>
<keyword evidence="1" id="KW-1133">Transmembrane helix</keyword>
<evidence type="ECO:0000256" key="1">
    <source>
        <dbReference type="SAM" id="Phobius"/>
    </source>
</evidence>
<dbReference type="EMBL" id="FUYR01000004">
    <property type="protein sequence ID" value="SKB85576.1"/>
    <property type="molecule type" value="Genomic_DNA"/>
</dbReference>
<proteinExistence type="predicted"/>
<keyword evidence="1" id="KW-0472">Membrane</keyword>
<feature type="transmembrane region" description="Helical" evidence="1">
    <location>
        <begin position="38"/>
        <end position="57"/>
    </location>
</feature>
<evidence type="ECO:0008006" key="4">
    <source>
        <dbReference type="Google" id="ProtNLM"/>
    </source>
</evidence>
<keyword evidence="3" id="KW-1185">Reference proteome</keyword>
<protein>
    <recommendedName>
        <fullName evidence="4">Pre-peptidase C-terminal domain-containing protein</fullName>
    </recommendedName>
</protein>
<dbReference type="RefSeq" id="WP_079703604.1">
    <property type="nucleotide sequence ID" value="NZ_FUYR01000004.1"/>
</dbReference>
<dbReference type="STRING" id="572036.SAMN05661099_3088"/>
<evidence type="ECO:0000313" key="2">
    <source>
        <dbReference type="EMBL" id="SKB85576.1"/>
    </source>
</evidence>